<name>A0A252F1W5_9FIRM</name>
<keyword evidence="2" id="KW-0238">DNA-binding</keyword>
<evidence type="ECO:0000256" key="2">
    <source>
        <dbReference type="ARBA" id="ARBA00023125"/>
    </source>
</evidence>
<dbReference type="InterPro" id="IPR009057">
    <property type="entry name" value="Homeodomain-like_sf"/>
</dbReference>
<protein>
    <recommendedName>
        <fullName evidence="4">HTH araC/xylS-type domain-containing protein</fullName>
    </recommendedName>
</protein>
<dbReference type="InterPro" id="IPR050204">
    <property type="entry name" value="AraC_XylS_family_regulators"/>
</dbReference>
<dbReference type="Pfam" id="PF12833">
    <property type="entry name" value="HTH_18"/>
    <property type="match status" value="1"/>
</dbReference>
<feature type="domain" description="HTH araC/xylS-type" evidence="4">
    <location>
        <begin position="164"/>
        <end position="265"/>
    </location>
</feature>
<comment type="caution">
    <text evidence="5">The sequence shown here is derived from an EMBL/GenBank/DDBJ whole genome shotgun (WGS) entry which is preliminary data.</text>
</comment>
<keyword evidence="6" id="KW-1185">Reference proteome</keyword>
<proteinExistence type="predicted"/>
<dbReference type="InterPro" id="IPR018060">
    <property type="entry name" value="HTH_AraC"/>
</dbReference>
<dbReference type="PANTHER" id="PTHR46796">
    <property type="entry name" value="HTH-TYPE TRANSCRIPTIONAL ACTIVATOR RHAS-RELATED"/>
    <property type="match status" value="1"/>
</dbReference>
<dbReference type="SMART" id="SM00342">
    <property type="entry name" value="HTH_ARAC"/>
    <property type="match status" value="1"/>
</dbReference>
<accession>A0A252F1W5</accession>
<evidence type="ECO:0000259" key="4">
    <source>
        <dbReference type="PROSITE" id="PS01124"/>
    </source>
</evidence>
<sequence length="274" mass="31412">MRRKQIHVLTPRQPFLAMHTDTYKKIVVEDAGISHFYEFTVNGGTPPDVQAVPDGSVDLLFSISGHDIRTVIGGTVLKVKKWPIDEQRLHFGVRFQPGECVLPAGLSIKDVVNADIELDTTAILGEDYVERLASCRDARERALCFLRWYASKAAAQSEQQDPAHRLEFYLRSRIYESRGNVTIQELAQETGYSECYIRRIFNSIHGISPKVFERFVRFQNALDLMRRRTLTLEQTALECGYYDQSHMVKDFKSFSGVTPERYQSIMVPVDESRI</sequence>
<dbReference type="OrthoDB" id="323290at2"/>
<dbReference type="SUPFAM" id="SSF46689">
    <property type="entry name" value="Homeodomain-like"/>
    <property type="match status" value="1"/>
</dbReference>
<organism evidence="5 6">
    <name type="scientific">Butyricicoccus porcorum</name>
    <dbReference type="NCBI Taxonomy" id="1945634"/>
    <lineage>
        <taxon>Bacteria</taxon>
        <taxon>Bacillati</taxon>
        <taxon>Bacillota</taxon>
        <taxon>Clostridia</taxon>
        <taxon>Eubacteriales</taxon>
        <taxon>Butyricicoccaceae</taxon>
        <taxon>Butyricicoccus</taxon>
    </lineage>
</organism>
<dbReference type="Gene3D" id="1.10.10.60">
    <property type="entry name" value="Homeodomain-like"/>
    <property type="match status" value="1"/>
</dbReference>
<dbReference type="PROSITE" id="PS01124">
    <property type="entry name" value="HTH_ARAC_FAMILY_2"/>
    <property type="match status" value="1"/>
</dbReference>
<dbReference type="RefSeq" id="WP_087021321.1">
    <property type="nucleotide sequence ID" value="NZ_NHOC01000010.1"/>
</dbReference>
<evidence type="ECO:0000256" key="1">
    <source>
        <dbReference type="ARBA" id="ARBA00023015"/>
    </source>
</evidence>
<dbReference type="GO" id="GO:0043565">
    <property type="term" value="F:sequence-specific DNA binding"/>
    <property type="evidence" value="ECO:0007669"/>
    <property type="project" value="InterPro"/>
</dbReference>
<keyword evidence="1" id="KW-0805">Transcription regulation</keyword>
<gene>
    <name evidence="5" type="ORF">CBW42_10960</name>
</gene>
<keyword evidence="3" id="KW-0804">Transcription</keyword>
<dbReference type="Proteomes" id="UP000194903">
    <property type="component" value="Unassembled WGS sequence"/>
</dbReference>
<evidence type="ECO:0000313" key="5">
    <source>
        <dbReference type="EMBL" id="OUM19681.1"/>
    </source>
</evidence>
<evidence type="ECO:0000256" key="3">
    <source>
        <dbReference type="ARBA" id="ARBA00023163"/>
    </source>
</evidence>
<reference evidence="5 6" key="1">
    <citation type="submission" date="2017-05" db="EMBL/GenBank/DDBJ databases">
        <title>Butyricicoccus porcorum sp. nov. a butyrate-producing bacterium from the swine intestinal tract.</title>
        <authorList>
            <person name="Trachsel J."/>
            <person name="Humphrey S."/>
            <person name="Allen H.K."/>
        </authorList>
    </citation>
    <scope>NUCLEOTIDE SEQUENCE [LARGE SCALE GENOMIC DNA]</scope>
    <source>
        <strain evidence="5">BB10</strain>
    </source>
</reference>
<dbReference type="AlphaFoldDB" id="A0A252F1W5"/>
<dbReference type="EMBL" id="NHOC01000010">
    <property type="protein sequence ID" value="OUM19681.1"/>
    <property type="molecule type" value="Genomic_DNA"/>
</dbReference>
<dbReference type="GO" id="GO:0003700">
    <property type="term" value="F:DNA-binding transcription factor activity"/>
    <property type="evidence" value="ECO:0007669"/>
    <property type="project" value="InterPro"/>
</dbReference>
<evidence type="ECO:0000313" key="6">
    <source>
        <dbReference type="Proteomes" id="UP000194903"/>
    </source>
</evidence>